<comment type="caution">
    <text evidence="1">The sequence shown here is derived from an EMBL/GenBank/DDBJ whole genome shotgun (WGS) entry which is preliminary data.</text>
</comment>
<proteinExistence type="predicted"/>
<protein>
    <submittedName>
        <fullName evidence="1">Uncharacterized protein</fullName>
    </submittedName>
</protein>
<evidence type="ECO:0000313" key="2">
    <source>
        <dbReference type="Proteomes" id="UP001143910"/>
    </source>
</evidence>
<sequence length="97" mass="10862">MKYVYFLAFYFTSYFASTLQQRVRAPTDTILLQEFLQVHDTISTDTARISPAIQALAESFINAVVNLVNTAGSGFHNVPGFQELLNTLAYLTKIIPN</sequence>
<dbReference type="Proteomes" id="UP001143910">
    <property type="component" value="Unassembled WGS sequence"/>
</dbReference>
<dbReference type="EMBL" id="JANJQO010000222">
    <property type="protein sequence ID" value="KAJ2980144.1"/>
    <property type="molecule type" value="Genomic_DNA"/>
</dbReference>
<reference evidence="1" key="1">
    <citation type="submission" date="2022-08" db="EMBL/GenBank/DDBJ databases">
        <title>Genome Sequence of Lecanicillium fungicola.</title>
        <authorList>
            <person name="Buettner E."/>
        </authorList>
    </citation>
    <scope>NUCLEOTIDE SEQUENCE</scope>
    <source>
        <strain evidence="1">Babe33</strain>
    </source>
</reference>
<evidence type="ECO:0000313" key="1">
    <source>
        <dbReference type="EMBL" id="KAJ2980144.1"/>
    </source>
</evidence>
<keyword evidence="2" id="KW-1185">Reference proteome</keyword>
<gene>
    <name evidence="1" type="ORF">NQ176_g2818</name>
</gene>
<organism evidence="1 2">
    <name type="scientific">Zarea fungicola</name>
    <dbReference type="NCBI Taxonomy" id="93591"/>
    <lineage>
        <taxon>Eukaryota</taxon>
        <taxon>Fungi</taxon>
        <taxon>Dikarya</taxon>
        <taxon>Ascomycota</taxon>
        <taxon>Pezizomycotina</taxon>
        <taxon>Sordariomycetes</taxon>
        <taxon>Hypocreomycetidae</taxon>
        <taxon>Hypocreales</taxon>
        <taxon>Cordycipitaceae</taxon>
        <taxon>Zarea</taxon>
    </lineage>
</organism>
<name>A0ACC1NM42_9HYPO</name>
<accession>A0ACC1NM42</accession>